<gene>
    <name evidence="1" type="ORF">BGE01nite_37400</name>
</gene>
<sequence length="375" mass="41393">MLEDPKMRHLVLAFAVMQALWLWEEITDSLSKMSVAEYGLSVDESQYYKLQLEQWLGTELPRRVNVIIDHLFSSEAGLPIAVLFLRNHSVYVGPQGREDSSRSLFHEGLLNQFVVRKIDPASQEAPGPETHTSLLARARFAIRLSSQQDLESAFSAYSEWLHNSNYIWHEQLLGQDKALVEALSQVLAQLGNAEVIAHELLNSLKVAAQGWKFDLGSWLASLPALTHGIMVIALAAACVHQNGGPSSRTQSLMQTAWAALDSLLNSAPDELQPAKITTPVTYVWASTAAVRSTYSHNVEASLSAIDDPALLILAARNFRLNGGELSPDARHVIRTKFDEQKPLLALSRKHSSAELTQLSKEVDDLCTDAPNSLPD</sequence>
<dbReference type="AlphaFoldDB" id="A0A512MCI9"/>
<evidence type="ECO:0000313" key="2">
    <source>
        <dbReference type="Proteomes" id="UP000321577"/>
    </source>
</evidence>
<comment type="caution">
    <text evidence="1">The sequence shown here is derived from an EMBL/GenBank/DDBJ whole genome shotgun (WGS) entry which is preliminary data.</text>
</comment>
<keyword evidence="2" id="KW-1185">Reference proteome</keyword>
<name>A0A512MCI9_9BACT</name>
<evidence type="ECO:0000313" key="1">
    <source>
        <dbReference type="EMBL" id="GEP44449.1"/>
    </source>
</evidence>
<reference evidence="1 2" key="1">
    <citation type="submission" date="2019-07" db="EMBL/GenBank/DDBJ databases">
        <title>Whole genome shotgun sequence of Brevifollis gellanilyticus NBRC 108608.</title>
        <authorList>
            <person name="Hosoyama A."/>
            <person name="Uohara A."/>
            <person name="Ohji S."/>
            <person name="Ichikawa N."/>
        </authorList>
    </citation>
    <scope>NUCLEOTIDE SEQUENCE [LARGE SCALE GENOMIC DNA]</scope>
    <source>
        <strain evidence="1 2">NBRC 108608</strain>
    </source>
</reference>
<accession>A0A512MCI9</accession>
<dbReference type="EMBL" id="BKAG01000030">
    <property type="protein sequence ID" value="GEP44449.1"/>
    <property type="molecule type" value="Genomic_DNA"/>
</dbReference>
<organism evidence="1 2">
    <name type="scientific">Brevifollis gellanilyticus</name>
    <dbReference type="NCBI Taxonomy" id="748831"/>
    <lineage>
        <taxon>Bacteria</taxon>
        <taxon>Pseudomonadati</taxon>
        <taxon>Verrucomicrobiota</taxon>
        <taxon>Verrucomicrobiia</taxon>
        <taxon>Verrucomicrobiales</taxon>
        <taxon>Verrucomicrobiaceae</taxon>
    </lineage>
</organism>
<proteinExistence type="predicted"/>
<protein>
    <submittedName>
        <fullName evidence="1">Uncharacterized protein</fullName>
    </submittedName>
</protein>
<dbReference type="Proteomes" id="UP000321577">
    <property type="component" value="Unassembled WGS sequence"/>
</dbReference>